<evidence type="ECO:0000313" key="8">
    <source>
        <dbReference type="EMBL" id="TWO68118.1"/>
    </source>
</evidence>
<dbReference type="PANTHER" id="PTHR22550">
    <property type="entry name" value="SPORE GERMINATION PROTEIN"/>
    <property type="match status" value="1"/>
</dbReference>
<keyword evidence="9" id="KW-1185">Reference proteome</keyword>
<keyword evidence="1" id="KW-1003">Cell membrane</keyword>
<evidence type="ECO:0000256" key="6">
    <source>
        <dbReference type="SAM" id="Phobius"/>
    </source>
</evidence>
<dbReference type="Pfam" id="PF13519">
    <property type="entry name" value="VWA_2"/>
    <property type="match status" value="1"/>
</dbReference>
<dbReference type="SUPFAM" id="SSF53300">
    <property type="entry name" value="vWA-like"/>
    <property type="match status" value="1"/>
</dbReference>
<sequence>MRFLSPAQLWFLVLLPVVAVLYVWLQGRRKRSALSYPQLALVRQALASTGWRRHVPPAFMLMAIATMILAGARPVVDMMVPTARKTIVLAMDVSGSMQATDVHPSRLAAAQAAAKEFISKLPEGVRVALVAYAGSAHLVQAPTRNRSQIVAAIDAFKLERATAIGNAIIVSLGAIFPAEGIDVWNFGTNQGKRADLGDDDLLRRPVPVGSYDAAAIVLLSDGQNTSGIDPIEAAKFAAERGVRVYTVGFGTHQGAVISAFGLNVRVQLDEEALKSVAGLTGATYHRAADQLELEAVYEALKAEITMERAEREITNLFANAATLLTLFALALSVLWFGRVI</sequence>
<evidence type="ECO:0000256" key="3">
    <source>
        <dbReference type="ARBA" id="ARBA00022989"/>
    </source>
</evidence>
<dbReference type="AlphaFoldDB" id="A0A562ZIH7"/>
<evidence type="ECO:0000313" key="9">
    <source>
        <dbReference type="Proteomes" id="UP000318199"/>
    </source>
</evidence>
<keyword evidence="2 6" id="KW-0812">Transmembrane</keyword>
<evidence type="ECO:0000256" key="5">
    <source>
        <dbReference type="SAM" id="Coils"/>
    </source>
</evidence>
<feature type="transmembrane region" description="Helical" evidence="6">
    <location>
        <begin position="58"/>
        <end position="76"/>
    </location>
</feature>
<protein>
    <submittedName>
        <fullName evidence="8">VWA domain-containing protein</fullName>
    </submittedName>
</protein>
<organism evidence="8 9">
    <name type="scientific">Caenimonas sedimenti</name>
    <dbReference type="NCBI Taxonomy" id="2596921"/>
    <lineage>
        <taxon>Bacteria</taxon>
        <taxon>Pseudomonadati</taxon>
        <taxon>Pseudomonadota</taxon>
        <taxon>Betaproteobacteria</taxon>
        <taxon>Burkholderiales</taxon>
        <taxon>Comamonadaceae</taxon>
        <taxon>Caenimonas</taxon>
    </lineage>
</organism>
<dbReference type="InterPro" id="IPR050768">
    <property type="entry name" value="UPF0353/GerABKA_families"/>
</dbReference>
<feature type="transmembrane region" description="Helical" evidence="6">
    <location>
        <begin position="7"/>
        <end position="25"/>
    </location>
</feature>
<dbReference type="SMART" id="SM00327">
    <property type="entry name" value="VWA"/>
    <property type="match status" value="1"/>
</dbReference>
<feature type="domain" description="VWFA" evidence="7">
    <location>
        <begin position="86"/>
        <end position="300"/>
    </location>
</feature>
<name>A0A562ZIH7_9BURK</name>
<feature type="transmembrane region" description="Helical" evidence="6">
    <location>
        <begin position="316"/>
        <end position="337"/>
    </location>
</feature>
<evidence type="ECO:0000256" key="2">
    <source>
        <dbReference type="ARBA" id="ARBA00022692"/>
    </source>
</evidence>
<dbReference type="EMBL" id="VOBQ01000021">
    <property type="protein sequence ID" value="TWO68118.1"/>
    <property type="molecule type" value="Genomic_DNA"/>
</dbReference>
<evidence type="ECO:0000256" key="1">
    <source>
        <dbReference type="ARBA" id="ARBA00022475"/>
    </source>
</evidence>
<dbReference type="Pfam" id="PF07584">
    <property type="entry name" value="BatA"/>
    <property type="match status" value="1"/>
</dbReference>
<reference evidence="8 9" key="1">
    <citation type="submission" date="2019-07" db="EMBL/GenBank/DDBJ databases">
        <title>Caenimonas sedimenti sp. nov., isolated from activated sludge.</title>
        <authorList>
            <person name="Xu J."/>
        </authorList>
    </citation>
    <scope>NUCLEOTIDE SEQUENCE [LARGE SCALE GENOMIC DNA]</scope>
    <source>
        <strain evidence="8 9">HX-9-20</strain>
    </source>
</reference>
<gene>
    <name evidence="8" type="ORF">FN976_24280</name>
</gene>
<accession>A0A562ZIH7</accession>
<proteinExistence type="predicted"/>
<dbReference type="InterPro" id="IPR024163">
    <property type="entry name" value="Aerotolerance_reg_N"/>
</dbReference>
<dbReference type="PANTHER" id="PTHR22550:SF5">
    <property type="entry name" value="LEUCINE ZIPPER PROTEIN 4"/>
    <property type="match status" value="1"/>
</dbReference>
<dbReference type="InterPro" id="IPR002035">
    <property type="entry name" value="VWF_A"/>
</dbReference>
<dbReference type="InterPro" id="IPR036465">
    <property type="entry name" value="vWFA_dom_sf"/>
</dbReference>
<evidence type="ECO:0000256" key="4">
    <source>
        <dbReference type="ARBA" id="ARBA00023136"/>
    </source>
</evidence>
<dbReference type="Proteomes" id="UP000318199">
    <property type="component" value="Unassembled WGS sequence"/>
</dbReference>
<keyword evidence="5" id="KW-0175">Coiled coil</keyword>
<comment type="caution">
    <text evidence="8">The sequence shown here is derived from an EMBL/GenBank/DDBJ whole genome shotgun (WGS) entry which is preliminary data.</text>
</comment>
<feature type="coiled-coil region" evidence="5">
    <location>
        <begin position="299"/>
        <end position="326"/>
    </location>
</feature>
<dbReference type="Gene3D" id="3.40.50.410">
    <property type="entry name" value="von Willebrand factor, type A domain"/>
    <property type="match status" value="1"/>
</dbReference>
<keyword evidence="3 6" id="KW-1133">Transmembrane helix</keyword>
<dbReference type="OrthoDB" id="8882959at2"/>
<evidence type="ECO:0000259" key="7">
    <source>
        <dbReference type="PROSITE" id="PS50234"/>
    </source>
</evidence>
<keyword evidence="4 6" id="KW-0472">Membrane</keyword>
<dbReference type="PROSITE" id="PS50234">
    <property type="entry name" value="VWFA"/>
    <property type="match status" value="1"/>
</dbReference>